<feature type="domain" description="PiggyBac transposable element-derived protein" evidence="1">
    <location>
        <begin position="1"/>
        <end position="302"/>
    </location>
</feature>
<sequence>MLMSRNKHLTIEEHWSTDPLLLSPIFGSLMPRNRFVNILGMLYFRNPFQKKPNLKLQKIDLVINHARQKYKQLLTPYKNVCVDESIVPFKGRLSMKQYLPKKRYRFGIKLFVLCDVTTGIILDFIVYCGATTAIVDPANLGVGGAVVVTLIQDFFGSYRHLYIDNWYTSPKLLRYLHENNIYACGTVKKNRAGMPSMTQKLKRGEIISKSLPPLTAIKWHDKKDIHLLTTIHDKTMHPSLKEDRSTGLPVMKPKAVLDYSSNMGSVDTADMTLSSVQCIRKSLKWYKKLFFHIVDMHLLNSFNP</sequence>
<evidence type="ECO:0000259" key="1">
    <source>
        <dbReference type="Pfam" id="PF13843"/>
    </source>
</evidence>
<evidence type="ECO:0000313" key="2">
    <source>
        <dbReference type="EMBL" id="KAH9632025.1"/>
    </source>
</evidence>
<name>A0A922M910_SPOEX</name>
<organism evidence="2 3">
    <name type="scientific">Spodoptera exigua</name>
    <name type="common">Beet armyworm</name>
    <name type="synonym">Noctua fulgens</name>
    <dbReference type="NCBI Taxonomy" id="7107"/>
    <lineage>
        <taxon>Eukaryota</taxon>
        <taxon>Metazoa</taxon>
        <taxon>Ecdysozoa</taxon>
        <taxon>Arthropoda</taxon>
        <taxon>Hexapoda</taxon>
        <taxon>Insecta</taxon>
        <taxon>Pterygota</taxon>
        <taxon>Neoptera</taxon>
        <taxon>Endopterygota</taxon>
        <taxon>Lepidoptera</taxon>
        <taxon>Glossata</taxon>
        <taxon>Ditrysia</taxon>
        <taxon>Noctuoidea</taxon>
        <taxon>Noctuidae</taxon>
        <taxon>Amphipyrinae</taxon>
        <taxon>Spodoptera</taxon>
    </lineage>
</organism>
<dbReference type="InterPro" id="IPR029526">
    <property type="entry name" value="PGBD"/>
</dbReference>
<accession>A0A922M910</accession>
<dbReference type="PANTHER" id="PTHR46599:SF3">
    <property type="entry name" value="PIGGYBAC TRANSPOSABLE ELEMENT-DERIVED PROTEIN 4"/>
    <property type="match status" value="1"/>
</dbReference>
<dbReference type="EMBL" id="JACEFF010000736">
    <property type="protein sequence ID" value="KAH9632025.1"/>
    <property type="molecule type" value="Genomic_DNA"/>
</dbReference>
<dbReference type="PANTHER" id="PTHR46599">
    <property type="entry name" value="PIGGYBAC TRANSPOSABLE ELEMENT-DERIVED PROTEIN 4"/>
    <property type="match status" value="1"/>
</dbReference>
<gene>
    <name evidence="2" type="ORF">HF086_007414</name>
</gene>
<proteinExistence type="predicted"/>
<dbReference type="Proteomes" id="UP000814243">
    <property type="component" value="Unassembled WGS sequence"/>
</dbReference>
<evidence type="ECO:0000313" key="3">
    <source>
        <dbReference type="Proteomes" id="UP000814243"/>
    </source>
</evidence>
<dbReference type="AlphaFoldDB" id="A0A922M910"/>
<comment type="caution">
    <text evidence="2">The sequence shown here is derived from an EMBL/GenBank/DDBJ whole genome shotgun (WGS) entry which is preliminary data.</text>
</comment>
<protein>
    <recommendedName>
        <fullName evidence="1">PiggyBac transposable element-derived protein domain-containing protein</fullName>
    </recommendedName>
</protein>
<reference evidence="2" key="1">
    <citation type="journal article" date="2021" name="G3 (Bethesda)">
        <title>Genome and transcriptome analysis of the beet armyworm Spodoptera exigua reveals targets for pest control. .</title>
        <authorList>
            <person name="Simon S."/>
            <person name="Breeschoten T."/>
            <person name="Jansen H.J."/>
            <person name="Dirks R.P."/>
            <person name="Schranz M.E."/>
            <person name="Ros V.I.D."/>
        </authorList>
    </citation>
    <scope>NUCLEOTIDE SEQUENCE</scope>
    <source>
        <strain evidence="2">TB_SE_WUR_2020</strain>
    </source>
</reference>
<dbReference type="Pfam" id="PF13843">
    <property type="entry name" value="DDE_Tnp_1_7"/>
    <property type="match status" value="1"/>
</dbReference>